<reference evidence="6 7" key="1">
    <citation type="submission" date="2024-09" db="EMBL/GenBank/DDBJ databases">
        <authorList>
            <person name="Sun Q."/>
            <person name="Mori K."/>
        </authorList>
    </citation>
    <scope>NUCLEOTIDE SEQUENCE [LARGE SCALE GENOMIC DNA]</scope>
    <source>
        <strain evidence="6 7">KCTC 23076</strain>
    </source>
</reference>
<feature type="domain" description="PAC" evidence="3">
    <location>
        <begin position="617"/>
        <end position="669"/>
    </location>
</feature>
<keyword evidence="7" id="KW-1185">Reference proteome</keyword>
<dbReference type="Pfam" id="PF13426">
    <property type="entry name" value="PAS_9"/>
    <property type="match status" value="1"/>
</dbReference>
<keyword evidence="1" id="KW-0472">Membrane</keyword>
<dbReference type="NCBIfam" id="TIGR00229">
    <property type="entry name" value="sensory_box"/>
    <property type="match status" value="2"/>
</dbReference>
<gene>
    <name evidence="6" type="ORF">ACFFGH_07050</name>
</gene>
<dbReference type="EMBL" id="JBHLTG010000001">
    <property type="protein sequence ID" value="MFC0677600.1"/>
    <property type="molecule type" value="Genomic_DNA"/>
</dbReference>
<accession>A0ABV6RKU1</accession>
<dbReference type="CDD" id="cd01949">
    <property type="entry name" value="GGDEF"/>
    <property type="match status" value="1"/>
</dbReference>
<dbReference type="Pfam" id="PF08447">
    <property type="entry name" value="PAS_3"/>
    <property type="match status" value="1"/>
</dbReference>
<evidence type="ECO:0000313" key="6">
    <source>
        <dbReference type="EMBL" id="MFC0677600.1"/>
    </source>
</evidence>
<evidence type="ECO:0000256" key="1">
    <source>
        <dbReference type="SAM" id="Phobius"/>
    </source>
</evidence>
<evidence type="ECO:0000259" key="3">
    <source>
        <dbReference type="PROSITE" id="PS50113"/>
    </source>
</evidence>
<dbReference type="InterPro" id="IPR013655">
    <property type="entry name" value="PAS_fold_3"/>
</dbReference>
<dbReference type="CDD" id="cd12915">
    <property type="entry name" value="PDC2_DGC_like"/>
    <property type="match status" value="1"/>
</dbReference>
<dbReference type="SUPFAM" id="SSF55785">
    <property type="entry name" value="PYP-like sensor domain (PAS domain)"/>
    <property type="match status" value="3"/>
</dbReference>
<dbReference type="PROSITE" id="PS50112">
    <property type="entry name" value="PAS"/>
    <property type="match status" value="2"/>
</dbReference>
<dbReference type="SUPFAM" id="SSF55073">
    <property type="entry name" value="Nucleotide cyclase"/>
    <property type="match status" value="1"/>
</dbReference>
<dbReference type="InterPro" id="IPR000160">
    <property type="entry name" value="GGDEF_dom"/>
</dbReference>
<comment type="caution">
    <text evidence="6">The sequence shown here is derived from an EMBL/GenBank/DDBJ whole genome shotgun (WGS) entry which is preliminary data.</text>
</comment>
<feature type="transmembrane region" description="Helical" evidence="1">
    <location>
        <begin position="253"/>
        <end position="271"/>
    </location>
</feature>
<dbReference type="SUPFAM" id="SSF141868">
    <property type="entry name" value="EAL domain-like"/>
    <property type="match status" value="1"/>
</dbReference>
<dbReference type="InterPro" id="IPR054327">
    <property type="entry name" value="His-kinase-like_sensor"/>
</dbReference>
<dbReference type="Gene3D" id="2.10.70.100">
    <property type="match status" value="1"/>
</dbReference>
<keyword evidence="1" id="KW-1133">Transmembrane helix</keyword>
<dbReference type="Pfam" id="PF00563">
    <property type="entry name" value="EAL"/>
    <property type="match status" value="1"/>
</dbReference>
<dbReference type="PANTHER" id="PTHR44757">
    <property type="entry name" value="DIGUANYLATE CYCLASE DGCP"/>
    <property type="match status" value="1"/>
</dbReference>
<dbReference type="InterPro" id="IPR035965">
    <property type="entry name" value="PAS-like_dom_sf"/>
</dbReference>
<dbReference type="Pfam" id="PF13188">
    <property type="entry name" value="PAS_8"/>
    <property type="match status" value="1"/>
</dbReference>
<dbReference type="InterPro" id="IPR000014">
    <property type="entry name" value="PAS"/>
</dbReference>
<evidence type="ECO:0000259" key="2">
    <source>
        <dbReference type="PROSITE" id="PS50112"/>
    </source>
</evidence>
<dbReference type="NCBIfam" id="TIGR00254">
    <property type="entry name" value="GGDEF"/>
    <property type="match status" value="1"/>
</dbReference>
<dbReference type="SMART" id="SM00086">
    <property type="entry name" value="PAC"/>
    <property type="match status" value="3"/>
</dbReference>
<dbReference type="InterPro" id="IPR035919">
    <property type="entry name" value="EAL_sf"/>
</dbReference>
<dbReference type="CDD" id="cd00130">
    <property type="entry name" value="PAS"/>
    <property type="match status" value="2"/>
</dbReference>
<dbReference type="SMART" id="SM00267">
    <property type="entry name" value="GGDEF"/>
    <property type="match status" value="1"/>
</dbReference>
<organism evidence="6 7">
    <name type="scientific">Lysobacter korlensis</name>
    <dbReference type="NCBI Taxonomy" id="553636"/>
    <lineage>
        <taxon>Bacteria</taxon>
        <taxon>Pseudomonadati</taxon>
        <taxon>Pseudomonadota</taxon>
        <taxon>Gammaproteobacteria</taxon>
        <taxon>Lysobacterales</taxon>
        <taxon>Lysobacteraceae</taxon>
        <taxon>Lysobacter</taxon>
    </lineage>
</organism>
<keyword evidence="1" id="KW-0812">Transmembrane</keyword>
<dbReference type="Proteomes" id="UP001589896">
    <property type="component" value="Unassembled WGS sequence"/>
</dbReference>
<feature type="domain" description="PAS" evidence="2">
    <location>
        <begin position="542"/>
        <end position="613"/>
    </location>
</feature>
<feature type="domain" description="PAS" evidence="2">
    <location>
        <begin position="425"/>
        <end position="496"/>
    </location>
</feature>
<dbReference type="PROSITE" id="PS50883">
    <property type="entry name" value="EAL"/>
    <property type="match status" value="1"/>
</dbReference>
<evidence type="ECO:0000259" key="4">
    <source>
        <dbReference type="PROSITE" id="PS50883"/>
    </source>
</evidence>
<dbReference type="PANTHER" id="PTHR44757:SF2">
    <property type="entry name" value="BIOFILM ARCHITECTURE MAINTENANCE PROTEIN MBAA"/>
    <property type="match status" value="1"/>
</dbReference>
<dbReference type="SMART" id="SM00052">
    <property type="entry name" value="EAL"/>
    <property type="match status" value="1"/>
</dbReference>
<feature type="transmembrane region" description="Helical" evidence="1">
    <location>
        <begin position="28"/>
        <end position="52"/>
    </location>
</feature>
<dbReference type="InterPro" id="IPR000700">
    <property type="entry name" value="PAS-assoc_C"/>
</dbReference>
<dbReference type="Gene3D" id="3.30.70.270">
    <property type="match status" value="1"/>
</dbReference>
<sequence length="1094" mass="122409">MISAEMRTLPASLRGWWSLRRPLHRTQLLALGWSLAALLPLVGLGLIAAEYLHYQENAHSRTRLVTDAIERQLRDRLFLVSRQLYRASRPEDLAVPWVLPMTEISRRRVSDSERDIPDRLLLGEPVRAGDRWEIPVSQRFGDVMITARIDAEVFLDVVGGYPLGPSDFVSLIHERGAIIARSVDNDQVVGQRIVDSGMFSDAHRGRREGRYTGKSVVDGIEREFSYRRLEKLPLAVMVGVENRSLVQIWARPALAILLVTLLLASAWGWLVRRFDQAQSRQARLIVDLQSAMQATRATDERLRQAHTLALLGEYEWDPATDTVAIFGETARIFGFDPSATHVSGAAFRAAVDLGDQAGMRRLLEVPAGPGSTAEQQLLIVRPDGTLRHVLARSTRTRTSDGRDVVHGIQQDITELADARERAVRAEAQYRFLFEHNPLPMWLFDRDTLKFVAVNDAMVAHYGYSGSELVGRSMLSIRPEADADAFREAARLPVSAQSQGRVWTHLHKDGRVMRMAVFIHDVDFNGSTARLVAAQDVTEREQAEQRFRLVARATSDAVYDYDLTTGRIWWSESYYTGFGYPPAPFETADLWSERVAADDRERVIASLSNAIEGTESEWQEQYRFRRGNGSLATVLDRGFVLRDATGQPLRIVGGMLDISERQHYEDQLAYRATHDELTGLPNRQLLQDRLQQGILNAQRYGRGVALIFIDLDDFKLVNDSLGHGAGDVVLKDVAARLSGVARETDTVARFGGDEFVLVLTEQDGVQGISAVLARITEALAAPFVVSGSRHSLTASIGWCRYPDAGQDAESLLKHGDLAMYQAKRQGRNRAVAFHSEFADGMSRRLQLVSELRLALEQDQFVPVFQPLFDREGRAVALETLARWEHPVRGLLLPGEFIPVCEESGLIADLGRRILHQAARHYRRLAEHGLGHLRIAVNVSPAQFNDELVRDVAQVLREHQIPSDVLELEITEGLLMADPERAIELMNQIAAMGVSFSVDDFGTGYSSLAYLKRFPIDRLKIDRSFVRDLGTDDDDAAICNSIIGLAHALGIRTVAEGVETTMQLDWLRARQIDEVQGYLLGRPQSFDVLVATLQAR</sequence>
<dbReference type="Pfam" id="PF00990">
    <property type="entry name" value="GGDEF"/>
    <property type="match status" value="1"/>
</dbReference>
<dbReference type="InterPro" id="IPR029787">
    <property type="entry name" value="Nucleotide_cyclase"/>
</dbReference>
<protein>
    <submittedName>
        <fullName evidence="6">EAL domain-containing protein</fullName>
    </submittedName>
</protein>
<dbReference type="SMART" id="SM00091">
    <property type="entry name" value="PAS"/>
    <property type="match status" value="2"/>
</dbReference>
<dbReference type="InterPro" id="IPR052155">
    <property type="entry name" value="Biofilm_reg_signaling"/>
</dbReference>
<evidence type="ECO:0000313" key="7">
    <source>
        <dbReference type="Proteomes" id="UP001589896"/>
    </source>
</evidence>
<dbReference type="RefSeq" id="WP_386666319.1">
    <property type="nucleotide sequence ID" value="NZ_JBHLTG010000001.1"/>
</dbReference>
<feature type="domain" description="PAC" evidence="3">
    <location>
        <begin position="373"/>
        <end position="424"/>
    </location>
</feature>
<dbReference type="Pfam" id="PF22588">
    <property type="entry name" value="dCache_1_like"/>
    <property type="match status" value="1"/>
</dbReference>
<name>A0ABV6RKU1_9GAMM</name>
<dbReference type="CDD" id="cd01948">
    <property type="entry name" value="EAL"/>
    <property type="match status" value="1"/>
</dbReference>
<dbReference type="InterPro" id="IPR001633">
    <property type="entry name" value="EAL_dom"/>
</dbReference>
<feature type="domain" description="GGDEF" evidence="5">
    <location>
        <begin position="701"/>
        <end position="834"/>
    </location>
</feature>
<proteinExistence type="predicted"/>
<dbReference type="PROSITE" id="PS50887">
    <property type="entry name" value="GGDEF"/>
    <property type="match status" value="1"/>
</dbReference>
<dbReference type="Gene3D" id="3.30.450.20">
    <property type="entry name" value="PAS domain"/>
    <property type="match status" value="4"/>
</dbReference>
<evidence type="ECO:0000259" key="5">
    <source>
        <dbReference type="PROSITE" id="PS50887"/>
    </source>
</evidence>
<feature type="domain" description="EAL" evidence="4">
    <location>
        <begin position="843"/>
        <end position="1094"/>
    </location>
</feature>
<dbReference type="Gene3D" id="3.20.20.450">
    <property type="entry name" value="EAL domain"/>
    <property type="match status" value="1"/>
</dbReference>
<dbReference type="PROSITE" id="PS50113">
    <property type="entry name" value="PAC"/>
    <property type="match status" value="2"/>
</dbReference>
<dbReference type="InterPro" id="IPR001610">
    <property type="entry name" value="PAC"/>
</dbReference>
<dbReference type="InterPro" id="IPR043128">
    <property type="entry name" value="Rev_trsase/Diguanyl_cyclase"/>
</dbReference>